<evidence type="ECO:0000256" key="5">
    <source>
        <dbReference type="ARBA" id="ARBA00022692"/>
    </source>
</evidence>
<feature type="transmembrane region" description="Helical" evidence="10">
    <location>
        <begin position="39"/>
        <end position="58"/>
    </location>
</feature>
<keyword evidence="2" id="KW-0813">Transport</keyword>
<dbReference type="InterPro" id="IPR037294">
    <property type="entry name" value="ABC_BtuC-like"/>
</dbReference>
<keyword evidence="7 10" id="KW-1133">Transmembrane helix</keyword>
<feature type="transmembrane region" description="Helical" evidence="10">
    <location>
        <begin position="64"/>
        <end position="82"/>
    </location>
</feature>
<evidence type="ECO:0000313" key="12">
    <source>
        <dbReference type="Proteomes" id="UP000000417"/>
    </source>
</evidence>
<dbReference type="STRING" id="292459.STH822"/>
<comment type="similarity">
    <text evidence="9">Belongs to the binding-protein-dependent transport system permease family. LivHM subfamily.</text>
</comment>
<keyword evidence="4" id="KW-0997">Cell inner membrane</keyword>
<dbReference type="OrthoDB" id="9807115at2"/>
<evidence type="ECO:0000256" key="9">
    <source>
        <dbReference type="ARBA" id="ARBA00037998"/>
    </source>
</evidence>
<dbReference type="CDD" id="cd06582">
    <property type="entry name" value="TM_PBP1_LivH_like"/>
    <property type="match status" value="1"/>
</dbReference>
<keyword evidence="12" id="KW-1185">Reference proteome</keyword>
<sequence>MGQFAEQVVNGLQLGFVYALIAVGYTMVYGIIKLINFAHGDVIMVGAFVTFFGLVRGIPWPAAILTGMATCALLGVVIERLAYRPLRVKGAPRIAALITAIGVSLFLENFASLRIAFGPDHRQFPAMVTRLQWNVFGVTISSVQVLIAGVTIVLVLILQLVVYRTKIGKAMRAVALDLDAARLMGINVDRVIAFTFAIGSALAAAAGALWAAAYPQIWPYMGIPPGLKAFTAAVLGGIGSIPGALLGAVLMGQAEVLTAAYITTDFRDAVAFALLILVLLVRPAGLLGKAGPEKV</sequence>
<dbReference type="PANTHER" id="PTHR11795:SF371">
    <property type="entry name" value="HIGH-AFFINITY BRANCHED-CHAIN AMINO ACID TRANSPORT SYSTEM PERMEASE PROTEIN LIVH"/>
    <property type="match status" value="1"/>
</dbReference>
<keyword evidence="3" id="KW-1003">Cell membrane</keyword>
<dbReference type="HOGENOM" id="CLU_039929_3_0_9"/>
<feature type="transmembrane region" description="Helical" evidence="10">
    <location>
        <begin position="12"/>
        <end position="32"/>
    </location>
</feature>
<evidence type="ECO:0000256" key="6">
    <source>
        <dbReference type="ARBA" id="ARBA00022970"/>
    </source>
</evidence>
<dbReference type="PANTHER" id="PTHR11795">
    <property type="entry name" value="BRANCHED-CHAIN AMINO ACID TRANSPORT SYSTEM PERMEASE PROTEIN LIVH"/>
    <property type="match status" value="1"/>
</dbReference>
<feature type="transmembrane region" description="Helical" evidence="10">
    <location>
        <begin position="135"/>
        <end position="162"/>
    </location>
</feature>
<accession>Q67R86</accession>
<evidence type="ECO:0000256" key="2">
    <source>
        <dbReference type="ARBA" id="ARBA00022448"/>
    </source>
</evidence>
<feature type="transmembrane region" description="Helical" evidence="10">
    <location>
        <begin position="94"/>
        <end position="115"/>
    </location>
</feature>
<keyword evidence="5 10" id="KW-0812">Transmembrane</keyword>
<evidence type="ECO:0000313" key="11">
    <source>
        <dbReference type="EMBL" id="BAD39807.1"/>
    </source>
</evidence>
<comment type="subcellular location">
    <subcellularLocation>
        <location evidence="1">Cell membrane</location>
        <topology evidence="1">Multi-pass membrane protein</topology>
    </subcellularLocation>
</comment>
<dbReference type="Pfam" id="PF02653">
    <property type="entry name" value="BPD_transp_2"/>
    <property type="match status" value="1"/>
</dbReference>
<evidence type="ECO:0000256" key="3">
    <source>
        <dbReference type="ARBA" id="ARBA00022475"/>
    </source>
</evidence>
<protein>
    <submittedName>
        <fullName evidence="11">Branched-chain amino acid ABC transporter permease protein</fullName>
    </submittedName>
</protein>
<dbReference type="InterPro" id="IPR001851">
    <property type="entry name" value="ABC_transp_permease"/>
</dbReference>
<feature type="transmembrane region" description="Helical" evidence="10">
    <location>
        <begin position="269"/>
        <end position="288"/>
    </location>
</feature>
<dbReference type="GO" id="GO:1903806">
    <property type="term" value="P:L-isoleucine import across plasma membrane"/>
    <property type="evidence" value="ECO:0007669"/>
    <property type="project" value="TreeGrafter"/>
</dbReference>
<dbReference type="KEGG" id="sth:STH822"/>
<keyword evidence="8 10" id="KW-0472">Membrane</keyword>
<dbReference type="eggNOG" id="COG0559">
    <property type="taxonomic scope" value="Bacteria"/>
</dbReference>
<name>Q67R86_SYMTH</name>
<dbReference type="RefSeq" id="WP_011194955.1">
    <property type="nucleotide sequence ID" value="NC_006177.1"/>
</dbReference>
<dbReference type="InterPro" id="IPR052157">
    <property type="entry name" value="BCAA_transport_permease"/>
</dbReference>
<dbReference type="EMBL" id="AP006840">
    <property type="protein sequence ID" value="BAD39807.1"/>
    <property type="molecule type" value="Genomic_DNA"/>
</dbReference>
<evidence type="ECO:0000256" key="7">
    <source>
        <dbReference type="ARBA" id="ARBA00022989"/>
    </source>
</evidence>
<dbReference type="AlphaFoldDB" id="Q67R86"/>
<reference evidence="11 12" key="1">
    <citation type="journal article" date="2004" name="Nucleic Acids Res.">
        <title>Genome sequence of Symbiobacterium thermophilum, an uncultivable bacterium that depends on microbial commensalism.</title>
        <authorList>
            <person name="Ueda K."/>
            <person name="Yamashita A."/>
            <person name="Ishikawa J."/>
            <person name="Shimada M."/>
            <person name="Watsuji T."/>
            <person name="Morimura K."/>
            <person name="Ikeda H."/>
            <person name="Hattori M."/>
            <person name="Beppu T."/>
        </authorList>
    </citation>
    <scope>NUCLEOTIDE SEQUENCE [LARGE SCALE GENOMIC DNA]</scope>
    <source>
        <strain evidence="12">T / IAM 14863</strain>
    </source>
</reference>
<evidence type="ECO:0000256" key="10">
    <source>
        <dbReference type="SAM" id="Phobius"/>
    </source>
</evidence>
<evidence type="ECO:0000256" key="1">
    <source>
        <dbReference type="ARBA" id="ARBA00004651"/>
    </source>
</evidence>
<organism evidence="11 12">
    <name type="scientific">Symbiobacterium thermophilum (strain DSM 24528 / JCM 14929 / IAM 14863 / T)</name>
    <dbReference type="NCBI Taxonomy" id="292459"/>
    <lineage>
        <taxon>Bacteria</taxon>
        <taxon>Bacillati</taxon>
        <taxon>Bacillota</taxon>
        <taxon>Clostridia</taxon>
        <taxon>Eubacteriales</taxon>
        <taxon>Symbiobacteriaceae</taxon>
        <taxon>Symbiobacterium</taxon>
    </lineage>
</organism>
<dbReference type="Gene3D" id="1.10.3470.10">
    <property type="entry name" value="ABC transporter involved in vitamin B12 uptake, BtuC"/>
    <property type="match status" value="1"/>
</dbReference>
<dbReference type="Proteomes" id="UP000000417">
    <property type="component" value="Chromosome"/>
</dbReference>
<dbReference type="GO" id="GO:0015190">
    <property type="term" value="F:L-leucine transmembrane transporter activity"/>
    <property type="evidence" value="ECO:0007669"/>
    <property type="project" value="TreeGrafter"/>
</dbReference>
<dbReference type="GO" id="GO:0005304">
    <property type="term" value="F:L-valine transmembrane transporter activity"/>
    <property type="evidence" value="ECO:0007669"/>
    <property type="project" value="TreeGrafter"/>
</dbReference>
<dbReference type="GO" id="GO:0042941">
    <property type="term" value="P:D-alanine transmembrane transport"/>
    <property type="evidence" value="ECO:0007669"/>
    <property type="project" value="TreeGrafter"/>
</dbReference>
<keyword evidence="6" id="KW-0029">Amino-acid transport</keyword>
<dbReference type="GO" id="GO:0015808">
    <property type="term" value="P:L-alanine transport"/>
    <property type="evidence" value="ECO:0007669"/>
    <property type="project" value="TreeGrafter"/>
</dbReference>
<proteinExistence type="inferred from homology"/>
<dbReference type="GO" id="GO:0005886">
    <property type="term" value="C:plasma membrane"/>
    <property type="evidence" value="ECO:0007669"/>
    <property type="project" value="UniProtKB-SubCell"/>
</dbReference>
<dbReference type="GO" id="GO:0015192">
    <property type="term" value="F:L-phenylalanine transmembrane transporter activity"/>
    <property type="evidence" value="ECO:0007669"/>
    <property type="project" value="TreeGrafter"/>
</dbReference>
<feature type="transmembrane region" description="Helical" evidence="10">
    <location>
        <begin position="233"/>
        <end position="257"/>
    </location>
</feature>
<dbReference type="GO" id="GO:0015188">
    <property type="term" value="F:L-isoleucine transmembrane transporter activity"/>
    <property type="evidence" value="ECO:0007669"/>
    <property type="project" value="TreeGrafter"/>
</dbReference>
<evidence type="ECO:0000256" key="4">
    <source>
        <dbReference type="ARBA" id="ARBA00022519"/>
    </source>
</evidence>
<feature type="transmembrane region" description="Helical" evidence="10">
    <location>
        <begin position="191"/>
        <end position="213"/>
    </location>
</feature>
<evidence type="ECO:0000256" key="8">
    <source>
        <dbReference type="ARBA" id="ARBA00023136"/>
    </source>
</evidence>
<gene>
    <name evidence="11" type="ordered locus">STH822</name>
</gene>